<feature type="region of interest" description="Disordered" evidence="1">
    <location>
        <begin position="229"/>
        <end position="251"/>
    </location>
</feature>
<dbReference type="SUPFAM" id="SSF52096">
    <property type="entry name" value="ClpP/crotonase"/>
    <property type="match status" value="1"/>
</dbReference>
<sequence length="606" mass="66590">MPFASLLRLLMIVQIALALRLDNMFVWRMGAKVAVLRIVLLALVACVWLTLSARAEIILQRIDTDRGVVILLKGAFALADDPQALAREVSATGAKVITFDSDGGNVVSAIAYGRVIRSLGLSSFQPRATQCVSACALAFVGAVIRHAEPGSIGVHQSSFSANAVLDGHTAVAAVQQMTAQIMTYLLEMGVDPKLLQLSLSVAPNDMRYLTAAEMDEYNVTAGLQNAVPETLPDTTMTPSDETTAHEEEERPLTNEDRALAFVSAYYQAWSLGNAEALVFMDRAYNETVSFYGKPRSRIYVVDEKVKFVMRWPVRAYNVKPGTATVSCAAYCVVAGIVDWYARRDVGYGVSSGSARFLISWDPSTQKIASESGEVLDVDKDAVAPVRVLSQWYDQNAVCRGTVDNTERTQAACTYREVIAAKLKAVGWCYAGEGQAAYQTDWHKCDTTGSSSANGSLASKADFPRAARYAVTERFTGRTKLPDFRGRDRKFNSFRTRIRNGMREGPNFAGHFSVIQIGCGTGCTFAIVGDNNSGRPANFPRGGEENMYMQLHFEIGSRLLAAQWLDYKANKCFVEFFDYNRKKWELISKLDVGSSDACYRTVAENLR</sequence>
<name>A0A6G1WQN7_9HYPH</name>
<feature type="compositionally biased region" description="Polar residues" evidence="1">
    <location>
        <begin position="232"/>
        <end position="241"/>
    </location>
</feature>
<evidence type="ECO:0000313" key="3">
    <source>
        <dbReference type="EMBL" id="MQW72031.1"/>
    </source>
</evidence>
<reference evidence="3" key="1">
    <citation type="journal article" date="2013" name="Genome Biol.">
        <title>Comparative genomics of the core and accessory genomes of 48 Sinorhizobium strains comprising five genospecies.</title>
        <authorList>
            <person name="Sugawara M."/>
            <person name="Epstein B."/>
            <person name="Badgley B.D."/>
            <person name="Unno T."/>
            <person name="Xu L."/>
            <person name="Reese J."/>
            <person name="Gyaneshwar P."/>
            <person name="Denny R."/>
            <person name="Mudge J."/>
            <person name="Bharti A.K."/>
            <person name="Farmer A.D."/>
            <person name="May G.D."/>
            <person name="Woodward J.E."/>
            <person name="Medigue C."/>
            <person name="Vallenet D."/>
            <person name="Lajus A."/>
            <person name="Rouy Z."/>
            <person name="Martinez-Vaz B."/>
            <person name="Tiffin P."/>
            <person name="Young N.D."/>
            <person name="Sadowsky M.J."/>
        </authorList>
    </citation>
    <scope>NUCLEOTIDE SEQUENCE</scope>
    <source>
        <strain evidence="3">M1</strain>
    </source>
</reference>
<dbReference type="InterPro" id="IPR029045">
    <property type="entry name" value="ClpP/crotonase-like_dom_sf"/>
</dbReference>
<evidence type="ECO:0000256" key="2">
    <source>
        <dbReference type="SAM" id="Phobius"/>
    </source>
</evidence>
<evidence type="ECO:0000256" key="1">
    <source>
        <dbReference type="SAM" id="MobiDB-lite"/>
    </source>
</evidence>
<protein>
    <recommendedName>
        <fullName evidence="4">Periplasmic protein-like protein</fullName>
    </recommendedName>
</protein>
<organism evidence="3">
    <name type="scientific">Sinorhizobium medicae</name>
    <dbReference type="NCBI Taxonomy" id="110321"/>
    <lineage>
        <taxon>Bacteria</taxon>
        <taxon>Pseudomonadati</taxon>
        <taxon>Pseudomonadota</taxon>
        <taxon>Alphaproteobacteria</taxon>
        <taxon>Hyphomicrobiales</taxon>
        <taxon>Rhizobiaceae</taxon>
        <taxon>Sinorhizobium/Ensifer group</taxon>
        <taxon>Sinorhizobium</taxon>
    </lineage>
</organism>
<comment type="caution">
    <text evidence="3">The sequence shown here is derived from an EMBL/GenBank/DDBJ whole genome shotgun (WGS) entry which is preliminary data.</text>
</comment>
<keyword evidence="2" id="KW-0472">Membrane</keyword>
<keyword evidence="2" id="KW-0812">Transmembrane</keyword>
<dbReference type="EMBL" id="WISB01000125">
    <property type="protein sequence ID" value="MQW72031.1"/>
    <property type="molecule type" value="Genomic_DNA"/>
</dbReference>
<proteinExistence type="predicted"/>
<dbReference type="AlphaFoldDB" id="A0A6G1WQN7"/>
<feature type="compositionally biased region" description="Basic and acidic residues" evidence="1">
    <location>
        <begin position="242"/>
        <end position="251"/>
    </location>
</feature>
<keyword evidence="2" id="KW-1133">Transmembrane helix</keyword>
<feature type="transmembrane region" description="Helical" evidence="2">
    <location>
        <begin position="34"/>
        <end position="51"/>
    </location>
</feature>
<evidence type="ECO:0008006" key="4">
    <source>
        <dbReference type="Google" id="ProtNLM"/>
    </source>
</evidence>
<accession>A0A6G1WQN7</accession>
<gene>
    <name evidence="3" type="ORF">GHJ91_23460</name>
</gene>